<keyword evidence="4 8" id="KW-1133">Transmembrane helix</keyword>
<dbReference type="KEGG" id="mehf:MmiHf6_11690"/>
<evidence type="ECO:0000256" key="3">
    <source>
        <dbReference type="ARBA" id="ARBA00022692"/>
    </source>
</evidence>
<comment type="subcellular location">
    <subcellularLocation>
        <location evidence="1">Cell membrane</location>
        <topology evidence="1">Multi-pass membrane protein</topology>
    </subcellularLocation>
</comment>
<keyword evidence="2 8" id="KW-1003">Cell membrane</keyword>
<dbReference type="AlphaFoldDB" id="A0AA96V007"/>
<feature type="transmembrane region" description="Helical" evidence="8">
    <location>
        <begin position="144"/>
        <end position="166"/>
    </location>
</feature>
<evidence type="ECO:0000256" key="1">
    <source>
        <dbReference type="ARBA" id="ARBA00004651"/>
    </source>
</evidence>
<dbReference type="Proteomes" id="UP001302978">
    <property type="component" value="Chromosome"/>
</dbReference>
<sequence>METKRKDEERNEKISDSKKLKSDTFDFISVSTVFSVLIGGFFGAVLRAFFFAIIPTGADIFVNMIGSFLIGFFMFLPSVRNEKVKTKAKTKTDESGLKLSEFKLNKHYFIGTGFLGGFTTFSYFIFAPFLAADSFFTPIFLIQFLIYTLLITGAGILAAAAGKFAAEKLSKNGNRKERSDNLKAGSDSLLEES</sequence>
<dbReference type="Pfam" id="PF02537">
    <property type="entry name" value="CRCB"/>
    <property type="match status" value="1"/>
</dbReference>
<protein>
    <recommendedName>
        <fullName evidence="8">Fluoride-specific ion channel</fullName>
    </recommendedName>
</protein>
<evidence type="ECO:0000256" key="7">
    <source>
        <dbReference type="ARBA" id="ARBA00035585"/>
    </source>
</evidence>
<gene>
    <name evidence="10" type="primary">crcB_1</name>
    <name evidence="10" type="ORF">MmiHf6_11690</name>
</gene>
<feature type="region of interest" description="Disordered" evidence="9">
    <location>
        <begin position="170"/>
        <end position="193"/>
    </location>
</feature>
<evidence type="ECO:0000256" key="6">
    <source>
        <dbReference type="ARBA" id="ARBA00035120"/>
    </source>
</evidence>
<dbReference type="InterPro" id="IPR003691">
    <property type="entry name" value="FluC"/>
</dbReference>
<evidence type="ECO:0000256" key="8">
    <source>
        <dbReference type="RuleBase" id="RU004340"/>
    </source>
</evidence>
<evidence type="ECO:0000313" key="11">
    <source>
        <dbReference type="Proteomes" id="UP001302978"/>
    </source>
</evidence>
<evidence type="ECO:0000313" key="10">
    <source>
        <dbReference type="EMBL" id="WNY23847.1"/>
    </source>
</evidence>
<dbReference type="GeneID" id="85195744"/>
<dbReference type="GO" id="GO:0005886">
    <property type="term" value="C:plasma membrane"/>
    <property type="evidence" value="ECO:0007669"/>
    <property type="project" value="UniProtKB-SubCell"/>
</dbReference>
<keyword evidence="5 8" id="KW-0472">Membrane</keyword>
<keyword evidence="3 8" id="KW-0812">Transmembrane</keyword>
<comment type="function">
    <text evidence="8">Important for reducing fluoride concentration in the cell, thus reducing its toxicity.</text>
</comment>
<evidence type="ECO:0000256" key="2">
    <source>
        <dbReference type="ARBA" id="ARBA00022475"/>
    </source>
</evidence>
<name>A0AA96V007_9EURY</name>
<keyword evidence="11" id="KW-1185">Reference proteome</keyword>
<reference evidence="10 11" key="1">
    <citation type="submission" date="2023-07" db="EMBL/GenBank/DDBJ databases">
        <title>Closed genoem sequence of Methanomicrococcus sp. Hf6.</title>
        <authorList>
            <person name="Poehlein A."/>
            <person name="Protasov E."/>
            <person name="Platt K."/>
            <person name="Reeh H."/>
            <person name="Daniel R."/>
            <person name="Brune A."/>
        </authorList>
    </citation>
    <scope>NUCLEOTIDE SEQUENCE [LARGE SCALE GENOMIC DNA]</scope>
    <source>
        <strain evidence="10 11">Hf6</strain>
    </source>
</reference>
<dbReference type="EMBL" id="CP131059">
    <property type="protein sequence ID" value="WNY23847.1"/>
    <property type="molecule type" value="Genomic_DNA"/>
</dbReference>
<comment type="catalytic activity">
    <reaction evidence="7">
        <text>fluoride(in) = fluoride(out)</text>
        <dbReference type="Rhea" id="RHEA:76159"/>
        <dbReference type="ChEBI" id="CHEBI:17051"/>
    </reaction>
    <physiologicalReaction direction="left-to-right" evidence="7">
        <dbReference type="Rhea" id="RHEA:76160"/>
    </physiologicalReaction>
</comment>
<feature type="transmembrane region" description="Helical" evidence="8">
    <location>
        <begin position="108"/>
        <end position="132"/>
    </location>
</feature>
<dbReference type="RefSeq" id="WP_316557013.1">
    <property type="nucleotide sequence ID" value="NZ_CP131059.1"/>
</dbReference>
<feature type="compositionally biased region" description="Basic and acidic residues" evidence="9">
    <location>
        <begin position="170"/>
        <end position="181"/>
    </location>
</feature>
<evidence type="ECO:0000256" key="9">
    <source>
        <dbReference type="SAM" id="MobiDB-lite"/>
    </source>
</evidence>
<organism evidence="10 11">
    <name type="scientific">Methanimicrococcus hongohii</name>
    <dbReference type="NCBI Taxonomy" id="3028295"/>
    <lineage>
        <taxon>Archaea</taxon>
        <taxon>Methanobacteriati</taxon>
        <taxon>Methanobacteriota</taxon>
        <taxon>Stenosarchaea group</taxon>
        <taxon>Methanomicrobia</taxon>
        <taxon>Methanosarcinales</taxon>
        <taxon>Methanosarcinaceae</taxon>
        <taxon>Methanimicrococcus</taxon>
    </lineage>
</organism>
<comment type="similarity">
    <text evidence="6 8">Belongs to the fluoride channel Fluc/FEX (TC 1.A.43) family.</text>
</comment>
<evidence type="ECO:0000256" key="4">
    <source>
        <dbReference type="ARBA" id="ARBA00022989"/>
    </source>
</evidence>
<evidence type="ECO:0000256" key="5">
    <source>
        <dbReference type="ARBA" id="ARBA00023136"/>
    </source>
</evidence>
<proteinExistence type="inferred from homology"/>
<feature type="transmembrane region" description="Helical" evidence="8">
    <location>
        <begin position="27"/>
        <end position="54"/>
    </location>
</feature>
<accession>A0AA96V007</accession>
<feature type="transmembrane region" description="Helical" evidence="8">
    <location>
        <begin position="60"/>
        <end position="79"/>
    </location>
</feature>